<feature type="compositionally biased region" description="Basic residues" evidence="7">
    <location>
        <begin position="90"/>
        <end position="103"/>
    </location>
</feature>
<dbReference type="Proteomes" id="UP001162162">
    <property type="component" value="Unassembled WGS sequence"/>
</dbReference>
<feature type="region of interest" description="Disordered" evidence="7">
    <location>
        <begin position="1"/>
        <end position="22"/>
    </location>
</feature>
<evidence type="ECO:0000256" key="7">
    <source>
        <dbReference type="SAM" id="MobiDB-lite"/>
    </source>
</evidence>
<keyword evidence="10" id="KW-1185">Reference proteome</keyword>
<comment type="caution">
    <text evidence="9">The sequence shown here is derived from an EMBL/GenBank/DDBJ whole genome shotgun (WGS) entry which is preliminary data.</text>
</comment>
<dbReference type="SUPFAM" id="SSF46785">
    <property type="entry name" value="Winged helix' DNA-binding domain"/>
    <property type="match status" value="1"/>
</dbReference>
<keyword evidence="6" id="KW-0175">Coiled coil</keyword>
<dbReference type="PANTHER" id="PTHR12081">
    <property type="entry name" value="TRANSCRIPTION FACTOR E2F"/>
    <property type="match status" value="1"/>
</dbReference>
<evidence type="ECO:0000256" key="3">
    <source>
        <dbReference type="ARBA" id="ARBA00023125"/>
    </source>
</evidence>
<comment type="subcellular location">
    <subcellularLocation>
        <location evidence="5">Nucleus</location>
    </subcellularLocation>
</comment>
<feature type="compositionally biased region" description="Low complexity" evidence="7">
    <location>
        <begin position="336"/>
        <end position="349"/>
    </location>
</feature>
<dbReference type="SUPFAM" id="SSF144074">
    <property type="entry name" value="E2F-DP heterodimerization region"/>
    <property type="match status" value="1"/>
</dbReference>
<feature type="region of interest" description="Disordered" evidence="7">
    <location>
        <begin position="85"/>
        <end position="104"/>
    </location>
</feature>
<keyword evidence="3 5" id="KW-0238">DNA-binding</keyword>
<evidence type="ECO:0000256" key="2">
    <source>
        <dbReference type="ARBA" id="ARBA00023015"/>
    </source>
</evidence>
<protein>
    <recommendedName>
        <fullName evidence="8">E2F/DP family winged-helix DNA-binding domain-containing protein</fullName>
    </recommendedName>
</protein>
<dbReference type="Pfam" id="PF16421">
    <property type="entry name" value="E2F_CC-MB"/>
    <property type="match status" value="1"/>
</dbReference>
<gene>
    <name evidence="9" type="ORF">NQ318_008917</name>
</gene>
<evidence type="ECO:0000256" key="6">
    <source>
        <dbReference type="SAM" id="Coils"/>
    </source>
</evidence>
<evidence type="ECO:0000313" key="10">
    <source>
        <dbReference type="Proteomes" id="UP001162162"/>
    </source>
</evidence>
<name>A0AAV8ZC94_9CUCU</name>
<dbReference type="GO" id="GO:0090575">
    <property type="term" value="C:RNA polymerase II transcription regulator complex"/>
    <property type="evidence" value="ECO:0007669"/>
    <property type="project" value="TreeGrafter"/>
</dbReference>
<dbReference type="InterPro" id="IPR032198">
    <property type="entry name" value="E2F_CC-MB"/>
</dbReference>
<dbReference type="InterPro" id="IPR015633">
    <property type="entry name" value="E2F"/>
</dbReference>
<dbReference type="GO" id="GO:0046983">
    <property type="term" value="F:protein dimerization activity"/>
    <property type="evidence" value="ECO:0007669"/>
    <property type="project" value="InterPro"/>
</dbReference>
<dbReference type="GO" id="GO:0000978">
    <property type="term" value="F:RNA polymerase II cis-regulatory region sequence-specific DNA binding"/>
    <property type="evidence" value="ECO:0007669"/>
    <property type="project" value="InterPro"/>
</dbReference>
<dbReference type="InterPro" id="IPR003316">
    <property type="entry name" value="E2F_WHTH_DNA-bd_dom"/>
</dbReference>
<dbReference type="EMBL" id="JAPWTK010000006">
    <property type="protein sequence ID" value="KAJ8961234.1"/>
    <property type="molecule type" value="Genomic_DNA"/>
</dbReference>
<accession>A0AAV8ZC94</accession>
<dbReference type="InterPro" id="IPR037241">
    <property type="entry name" value="E2F-DP_heterodim"/>
</dbReference>
<sequence length="461" mass="51631">MPRTSRHNESPRRYKTASTPDMNIVKTEYKEEYTPSPHLLDHGYGATPVNQVMSSSIPTQVPAVKRKLNLESQHYVPSVVPLTNEFKAPQPKRPKRQTPVKKNTRYDTSLSLLTKKFSDLLEKSPNGVVDLNRASQELKVQKRRIYDITNVLEGIGILEKKSKNNIQWKGGHGDSNFLTLTRQMQLLEDQENALDKMIISAESELRKLNNDRYGYVTYQDLRSIDRFRHKTVMAIKAPPNTHLSVPVENPTEKYSIQMKSDSGEIEVFLCPESVSPVKAKSAPLMDPLLRDIKLSPGLLDITTPPVPQLDSPTMQPKPISSQKFVFSKDSFDLGASTSTGQSHSSQQFSRNGLPQQGTNSQMDLLRLSPLTMGYSTSTSNENGNANVKGEMPLIHDGEGLGPMVGRFSFNSQTEPNTGVMDPLFCCEPFVPLEPVMQSEYNFSLDETEGLADLFDYDLFSS</sequence>
<keyword evidence="4 5" id="KW-0804">Transcription</keyword>
<dbReference type="Pfam" id="PF02319">
    <property type="entry name" value="WHD_E2F_TDP"/>
    <property type="match status" value="1"/>
</dbReference>
<feature type="coiled-coil region" evidence="6">
    <location>
        <begin position="184"/>
        <end position="211"/>
    </location>
</feature>
<dbReference type="GO" id="GO:0000981">
    <property type="term" value="F:DNA-binding transcription factor activity, RNA polymerase II-specific"/>
    <property type="evidence" value="ECO:0007669"/>
    <property type="project" value="TreeGrafter"/>
</dbReference>
<dbReference type="InterPro" id="IPR036388">
    <property type="entry name" value="WH-like_DNA-bd_sf"/>
</dbReference>
<feature type="region of interest" description="Disordered" evidence="7">
    <location>
        <begin position="335"/>
        <end position="359"/>
    </location>
</feature>
<comment type="similarity">
    <text evidence="1 5">Belongs to the E2F/DP family.</text>
</comment>
<feature type="compositionally biased region" description="Basic and acidic residues" evidence="7">
    <location>
        <begin position="1"/>
        <end position="12"/>
    </location>
</feature>
<evidence type="ECO:0000259" key="8">
    <source>
        <dbReference type="SMART" id="SM01372"/>
    </source>
</evidence>
<dbReference type="AlphaFoldDB" id="A0AAV8ZC94"/>
<dbReference type="CDD" id="cd14660">
    <property type="entry name" value="E2F_DD"/>
    <property type="match status" value="1"/>
</dbReference>
<organism evidence="9 10">
    <name type="scientific">Aromia moschata</name>
    <dbReference type="NCBI Taxonomy" id="1265417"/>
    <lineage>
        <taxon>Eukaryota</taxon>
        <taxon>Metazoa</taxon>
        <taxon>Ecdysozoa</taxon>
        <taxon>Arthropoda</taxon>
        <taxon>Hexapoda</taxon>
        <taxon>Insecta</taxon>
        <taxon>Pterygota</taxon>
        <taxon>Neoptera</taxon>
        <taxon>Endopterygota</taxon>
        <taxon>Coleoptera</taxon>
        <taxon>Polyphaga</taxon>
        <taxon>Cucujiformia</taxon>
        <taxon>Chrysomeloidea</taxon>
        <taxon>Cerambycidae</taxon>
        <taxon>Cerambycinae</taxon>
        <taxon>Callichromatini</taxon>
        <taxon>Aromia</taxon>
    </lineage>
</organism>
<feature type="compositionally biased region" description="Polar residues" evidence="7">
    <location>
        <begin position="350"/>
        <end position="359"/>
    </location>
</feature>
<evidence type="ECO:0000256" key="5">
    <source>
        <dbReference type="RuleBase" id="RU003796"/>
    </source>
</evidence>
<evidence type="ECO:0000256" key="1">
    <source>
        <dbReference type="ARBA" id="ARBA00010940"/>
    </source>
</evidence>
<dbReference type="Gene3D" id="6.10.250.540">
    <property type="match status" value="1"/>
</dbReference>
<feature type="domain" description="E2F/DP family winged-helix DNA-binding" evidence="8">
    <location>
        <begin position="105"/>
        <end position="170"/>
    </location>
</feature>
<keyword evidence="5" id="KW-0539">Nucleus</keyword>
<dbReference type="SMART" id="SM01372">
    <property type="entry name" value="E2F_TDP"/>
    <property type="match status" value="1"/>
</dbReference>
<dbReference type="Gene3D" id="1.10.10.10">
    <property type="entry name" value="Winged helix-like DNA-binding domain superfamily/Winged helix DNA-binding domain"/>
    <property type="match status" value="1"/>
</dbReference>
<dbReference type="FunFam" id="1.10.10.10:FF:000008">
    <property type="entry name" value="E2F transcription factor 1"/>
    <property type="match status" value="1"/>
</dbReference>
<evidence type="ECO:0000313" key="9">
    <source>
        <dbReference type="EMBL" id="KAJ8961234.1"/>
    </source>
</evidence>
<dbReference type="PANTHER" id="PTHR12081:SF18">
    <property type="entry name" value="TRANSCRIPTION FACTOR E2F2-RELATED"/>
    <property type="match status" value="1"/>
</dbReference>
<keyword evidence="2 5" id="KW-0805">Transcription regulation</keyword>
<proteinExistence type="inferred from homology"/>
<reference evidence="9" key="1">
    <citation type="journal article" date="2023" name="Insect Mol. Biol.">
        <title>Genome sequencing provides insights into the evolution of gene families encoding plant cell wall-degrading enzymes in longhorned beetles.</title>
        <authorList>
            <person name="Shin N.R."/>
            <person name="Okamura Y."/>
            <person name="Kirsch R."/>
            <person name="Pauchet Y."/>
        </authorList>
    </citation>
    <scope>NUCLEOTIDE SEQUENCE</scope>
    <source>
        <strain evidence="9">AMC_N1</strain>
    </source>
</reference>
<dbReference type="InterPro" id="IPR036390">
    <property type="entry name" value="WH_DNA-bd_sf"/>
</dbReference>
<evidence type="ECO:0000256" key="4">
    <source>
        <dbReference type="ARBA" id="ARBA00023163"/>
    </source>
</evidence>